<name>A0A0A9E119_ARUDO</name>
<dbReference type="SUPFAM" id="SSF52058">
    <property type="entry name" value="L domain-like"/>
    <property type="match status" value="1"/>
</dbReference>
<evidence type="ECO:0000256" key="1">
    <source>
        <dbReference type="ARBA" id="ARBA00004479"/>
    </source>
</evidence>
<evidence type="ECO:0000256" key="2">
    <source>
        <dbReference type="ARBA" id="ARBA00009592"/>
    </source>
</evidence>
<keyword evidence="7" id="KW-0677">Repeat</keyword>
<dbReference type="GO" id="GO:0009742">
    <property type="term" value="P:brassinosteroid mediated signaling pathway"/>
    <property type="evidence" value="ECO:0007669"/>
    <property type="project" value="UniProtKB-KW"/>
</dbReference>
<evidence type="ECO:0000256" key="9">
    <source>
        <dbReference type="ARBA" id="ARBA00023136"/>
    </source>
</evidence>
<dbReference type="PANTHER" id="PTHR48063:SF112">
    <property type="entry name" value="RECEPTOR LIKE PROTEIN 30-LIKE"/>
    <property type="match status" value="1"/>
</dbReference>
<feature type="transmembrane region" description="Helical" evidence="11">
    <location>
        <begin position="148"/>
        <end position="171"/>
    </location>
</feature>
<dbReference type="AlphaFoldDB" id="A0A0A9E119"/>
<dbReference type="PRINTS" id="PR00019">
    <property type="entry name" value="LEURICHRPT"/>
</dbReference>
<comment type="subcellular location">
    <subcellularLocation>
        <location evidence="1">Membrane</location>
        <topology evidence="1">Single-pass type I membrane protein</topology>
    </subcellularLocation>
</comment>
<protein>
    <submittedName>
        <fullName evidence="12">Uncharacterized protein</fullName>
    </submittedName>
</protein>
<dbReference type="Gene3D" id="3.80.10.10">
    <property type="entry name" value="Ribonuclease Inhibitor"/>
    <property type="match status" value="1"/>
</dbReference>
<proteinExistence type="inferred from homology"/>
<evidence type="ECO:0000256" key="10">
    <source>
        <dbReference type="ARBA" id="ARBA00023180"/>
    </source>
</evidence>
<keyword evidence="8 11" id="KW-1133">Transmembrane helix</keyword>
<evidence type="ECO:0000256" key="8">
    <source>
        <dbReference type="ARBA" id="ARBA00022989"/>
    </source>
</evidence>
<evidence type="ECO:0000256" key="11">
    <source>
        <dbReference type="SAM" id="Phobius"/>
    </source>
</evidence>
<evidence type="ECO:0000256" key="7">
    <source>
        <dbReference type="ARBA" id="ARBA00022737"/>
    </source>
</evidence>
<evidence type="ECO:0000256" key="6">
    <source>
        <dbReference type="ARBA" id="ARBA00022729"/>
    </source>
</evidence>
<keyword evidence="6" id="KW-0732">Signal</keyword>
<comment type="similarity">
    <text evidence="2">Belongs to the RLP family.</text>
</comment>
<keyword evidence="4" id="KW-1070">Brassinosteroid signaling pathway</keyword>
<reference evidence="12" key="1">
    <citation type="submission" date="2014-09" db="EMBL/GenBank/DDBJ databases">
        <authorList>
            <person name="Magalhaes I.L.F."/>
            <person name="Oliveira U."/>
            <person name="Santos F.R."/>
            <person name="Vidigal T.H.D.A."/>
            <person name="Brescovit A.D."/>
            <person name="Santos A.J."/>
        </authorList>
    </citation>
    <scope>NUCLEOTIDE SEQUENCE</scope>
    <source>
        <tissue evidence="12">Shoot tissue taken approximately 20 cm above the soil surface</tissue>
    </source>
</reference>
<evidence type="ECO:0000313" key="12">
    <source>
        <dbReference type="EMBL" id="JAD89677.1"/>
    </source>
</evidence>
<accession>A0A0A9E119</accession>
<dbReference type="PANTHER" id="PTHR48063">
    <property type="entry name" value="LRR RECEPTOR-LIKE KINASE"/>
    <property type="match status" value="1"/>
</dbReference>
<evidence type="ECO:0000256" key="4">
    <source>
        <dbReference type="ARBA" id="ARBA00022626"/>
    </source>
</evidence>
<dbReference type="EMBL" id="GBRH01208218">
    <property type="protein sequence ID" value="JAD89677.1"/>
    <property type="molecule type" value="Transcribed_RNA"/>
</dbReference>
<keyword evidence="9 11" id="KW-0472">Membrane</keyword>
<reference evidence="12" key="2">
    <citation type="journal article" date="2015" name="Data Brief">
        <title>Shoot transcriptome of the giant reed, Arundo donax.</title>
        <authorList>
            <person name="Barrero R.A."/>
            <person name="Guerrero F.D."/>
            <person name="Moolhuijzen P."/>
            <person name="Goolsby J.A."/>
            <person name="Tidwell J."/>
            <person name="Bellgard S.E."/>
            <person name="Bellgard M.I."/>
        </authorList>
    </citation>
    <scope>NUCLEOTIDE SEQUENCE</scope>
    <source>
        <tissue evidence="12">Shoot tissue taken approximately 20 cm above the soil surface</tissue>
    </source>
</reference>
<dbReference type="InterPro" id="IPR046956">
    <property type="entry name" value="RLP23-like"/>
</dbReference>
<keyword evidence="10" id="KW-0325">Glycoprotein</keyword>
<evidence type="ECO:0000256" key="3">
    <source>
        <dbReference type="ARBA" id="ARBA00022614"/>
    </source>
</evidence>
<evidence type="ECO:0000256" key="5">
    <source>
        <dbReference type="ARBA" id="ARBA00022692"/>
    </source>
</evidence>
<organism evidence="12">
    <name type="scientific">Arundo donax</name>
    <name type="common">Giant reed</name>
    <name type="synonym">Donax arundinaceus</name>
    <dbReference type="NCBI Taxonomy" id="35708"/>
    <lineage>
        <taxon>Eukaryota</taxon>
        <taxon>Viridiplantae</taxon>
        <taxon>Streptophyta</taxon>
        <taxon>Embryophyta</taxon>
        <taxon>Tracheophyta</taxon>
        <taxon>Spermatophyta</taxon>
        <taxon>Magnoliopsida</taxon>
        <taxon>Liliopsida</taxon>
        <taxon>Poales</taxon>
        <taxon>Poaceae</taxon>
        <taxon>PACMAD clade</taxon>
        <taxon>Arundinoideae</taxon>
        <taxon>Arundineae</taxon>
        <taxon>Arundo</taxon>
    </lineage>
</organism>
<sequence length="194" mass="21265">MHTYEFQGSIALMTGIDISSNSICCEVPAVLTDLQGLRFLNISRNHLSGTIPDNIGNLKLLESLDLSWNELSGSIPSGISELLSLSSLNLSNNMFSGEIPTGNQLQTLADPSIYNNNYGLCGFPLSISCSNGSSTQILDQGQKTEAVYVYYSIIAGFVFGLWLSFGSLVFFAPWRTSFFCFVDIIQRKLMVGYK</sequence>
<dbReference type="InterPro" id="IPR032675">
    <property type="entry name" value="LRR_dom_sf"/>
</dbReference>
<keyword evidence="5 11" id="KW-0812">Transmembrane</keyword>
<dbReference type="FunFam" id="3.80.10.10:FF:000111">
    <property type="entry name" value="LRR receptor-like serine/threonine-protein kinase ERECTA"/>
    <property type="match status" value="1"/>
</dbReference>
<dbReference type="InterPro" id="IPR001611">
    <property type="entry name" value="Leu-rich_rpt"/>
</dbReference>
<dbReference type="GO" id="GO:0016020">
    <property type="term" value="C:membrane"/>
    <property type="evidence" value="ECO:0007669"/>
    <property type="project" value="UniProtKB-SubCell"/>
</dbReference>
<keyword evidence="3" id="KW-0433">Leucine-rich repeat</keyword>
<dbReference type="Pfam" id="PF00560">
    <property type="entry name" value="LRR_1"/>
    <property type="match status" value="3"/>
</dbReference>